<protein>
    <submittedName>
        <fullName evidence="1">Uncharacterized protein</fullName>
    </submittedName>
</protein>
<dbReference type="AlphaFoldDB" id="A0A086ZNT9"/>
<comment type="caution">
    <text evidence="1">The sequence shown here is derived from an EMBL/GenBank/DDBJ whole genome shotgun (WGS) entry which is preliminary data.</text>
</comment>
<reference evidence="1 2" key="1">
    <citation type="submission" date="2014-03" db="EMBL/GenBank/DDBJ databases">
        <title>Genomics of Bifidobacteria.</title>
        <authorList>
            <person name="Ventura M."/>
            <person name="Milani C."/>
            <person name="Lugli G.A."/>
        </authorList>
    </citation>
    <scope>NUCLEOTIDE SEQUENCE [LARGE SCALE GENOMIC DNA]</scope>
    <source>
        <strain evidence="1 2">LMG 10736</strain>
    </source>
</reference>
<sequence length="75" mass="7969">MGETWLPACISLTAGLFSLSLALLRILVDLDPIGWILSLGECQESGKADAVGDVQITIIPVSNARTGISEEKENK</sequence>
<gene>
    <name evidence="1" type="ORF">BBOU_0317</name>
</gene>
<evidence type="ECO:0000313" key="1">
    <source>
        <dbReference type="EMBL" id="KFI48189.1"/>
    </source>
</evidence>
<accession>A0A086ZNT9</accession>
<proteinExistence type="predicted"/>
<organism evidence="1 2">
    <name type="scientific">Bifidobacterium boum</name>
    <dbReference type="NCBI Taxonomy" id="78343"/>
    <lineage>
        <taxon>Bacteria</taxon>
        <taxon>Bacillati</taxon>
        <taxon>Actinomycetota</taxon>
        <taxon>Actinomycetes</taxon>
        <taxon>Bifidobacteriales</taxon>
        <taxon>Bifidobacteriaceae</taxon>
        <taxon>Bifidobacterium</taxon>
    </lineage>
</organism>
<name>A0A086ZNT9_9BIFI</name>
<dbReference type="EMBL" id="JGYQ01000007">
    <property type="protein sequence ID" value="KFI48189.1"/>
    <property type="molecule type" value="Genomic_DNA"/>
</dbReference>
<evidence type="ECO:0000313" key="2">
    <source>
        <dbReference type="Proteomes" id="UP000029093"/>
    </source>
</evidence>
<dbReference type="Proteomes" id="UP000029093">
    <property type="component" value="Unassembled WGS sequence"/>
</dbReference>
<keyword evidence="2" id="KW-1185">Reference proteome</keyword>